<dbReference type="InterPro" id="IPR032710">
    <property type="entry name" value="NTF2-like_dom_sf"/>
</dbReference>
<dbReference type="SUPFAM" id="SSF54427">
    <property type="entry name" value="NTF2-like"/>
    <property type="match status" value="1"/>
</dbReference>
<sequence>MASTTEPCRTTFADNVETYQAALSSLFSNKPEDTEVDLSKLFHPTFTQRDGEAVRDFPAFVAHIRWLREILPPGSVNLTVTVFLCDGNQRAERHTSTTKTSDGIVTPAETFQFVELADDGRISSIVEAVRRGKPYKED</sequence>
<proteinExistence type="predicted"/>
<gene>
    <name evidence="1" type="ORF">BP5796_11287</name>
</gene>
<evidence type="ECO:0000313" key="2">
    <source>
        <dbReference type="Proteomes" id="UP000256328"/>
    </source>
</evidence>
<keyword evidence="2" id="KW-1185">Reference proteome</keyword>
<evidence type="ECO:0008006" key="3">
    <source>
        <dbReference type="Google" id="ProtNLM"/>
    </source>
</evidence>
<comment type="caution">
    <text evidence="1">The sequence shown here is derived from an EMBL/GenBank/DDBJ whole genome shotgun (WGS) entry which is preliminary data.</text>
</comment>
<accession>A0A3D8QHW2</accession>
<dbReference type="OrthoDB" id="2947043at2759"/>
<protein>
    <recommendedName>
        <fullName evidence="3">SnoaL-like domain-containing protein</fullName>
    </recommendedName>
</protein>
<evidence type="ECO:0000313" key="1">
    <source>
        <dbReference type="EMBL" id="RDW61395.1"/>
    </source>
</evidence>
<organism evidence="1 2">
    <name type="scientific">Coleophoma crateriformis</name>
    <dbReference type="NCBI Taxonomy" id="565419"/>
    <lineage>
        <taxon>Eukaryota</taxon>
        <taxon>Fungi</taxon>
        <taxon>Dikarya</taxon>
        <taxon>Ascomycota</taxon>
        <taxon>Pezizomycotina</taxon>
        <taxon>Leotiomycetes</taxon>
        <taxon>Helotiales</taxon>
        <taxon>Dermateaceae</taxon>
        <taxon>Coleophoma</taxon>
    </lineage>
</organism>
<reference evidence="1 2" key="1">
    <citation type="journal article" date="2018" name="IMA Fungus">
        <title>IMA Genome-F 9: Draft genome sequence of Annulohypoxylon stygium, Aspergillus mulundensis, Berkeleyomyces basicola (syn. Thielaviopsis basicola), Ceratocystis smalleyi, two Cercospora beticola strains, Coleophoma cylindrospora, Fusarium fracticaudum, Phialophora cf. hyalina, and Morchella septimelata.</title>
        <authorList>
            <person name="Wingfield B.D."/>
            <person name="Bills G.F."/>
            <person name="Dong Y."/>
            <person name="Huang W."/>
            <person name="Nel W.J."/>
            <person name="Swalarsk-Parry B.S."/>
            <person name="Vaghefi N."/>
            <person name="Wilken P.M."/>
            <person name="An Z."/>
            <person name="de Beer Z.W."/>
            <person name="De Vos L."/>
            <person name="Chen L."/>
            <person name="Duong T.A."/>
            <person name="Gao Y."/>
            <person name="Hammerbacher A."/>
            <person name="Kikkert J.R."/>
            <person name="Li Y."/>
            <person name="Li H."/>
            <person name="Li K."/>
            <person name="Li Q."/>
            <person name="Liu X."/>
            <person name="Ma X."/>
            <person name="Naidoo K."/>
            <person name="Pethybridge S.J."/>
            <person name="Sun J."/>
            <person name="Steenkamp E.T."/>
            <person name="van der Nest M.A."/>
            <person name="van Wyk S."/>
            <person name="Wingfield M.J."/>
            <person name="Xiong C."/>
            <person name="Yue Q."/>
            <person name="Zhang X."/>
        </authorList>
    </citation>
    <scope>NUCLEOTIDE SEQUENCE [LARGE SCALE GENOMIC DNA]</scope>
    <source>
        <strain evidence="1 2">BP5796</strain>
    </source>
</reference>
<name>A0A3D8QHW2_9HELO</name>
<dbReference type="AlphaFoldDB" id="A0A3D8QHW2"/>
<dbReference type="Proteomes" id="UP000256328">
    <property type="component" value="Unassembled WGS sequence"/>
</dbReference>
<dbReference type="EMBL" id="PDLN01000018">
    <property type="protein sequence ID" value="RDW61395.1"/>
    <property type="molecule type" value="Genomic_DNA"/>
</dbReference>